<organism evidence="1 2">
    <name type="scientific">Sandaracinus amylolyticus</name>
    <dbReference type="NCBI Taxonomy" id="927083"/>
    <lineage>
        <taxon>Bacteria</taxon>
        <taxon>Pseudomonadati</taxon>
        <taxon>Myxococcota</taxon>
        <taxon>Polyangia</taxon>
        <taxon>Polyangiales</taxon>
        <taxon>Sandaracinaceae</taxon>
        <taxon>Sandaracinus</taxon>
    </lineage>
</organism>
<dbReference type="KEGG" id="samy:DB32_000892"/>
<dbReference type="EMBL" id="CP011125">
    <property type="protein sequence ID" value="AKF03743.1"/>
    <property type="molecule type" value="Genomic_DNA"/>
</dbReference>
<dbReference type="Proteomes" id="UP000034883">
    <property type="component" value="Chromosome"/>
</dbReference>
<evidence type="ECO:0000313" key="1">
    <source>
        <dbReference type="EMBL" id="AKF03743.1"/>
    </source>
</evidence>
<name>A0A0F6VZN9_9BACT</name>
<keyword evidence="2" id="KW-1185">Reference proteome</keyword>
<sequence length="69" mass="7504">MIDVGQALRLGLAEDRIWLGAERHVRWGNTERLRRAARGGGAGRTERLRRAARGGGSGGLVLAAALQWR</sequence>
<evidence type="ECO:0000313" key="2">
    <source>
        <dbReference type="Proteomes" id="UP000034883"/>
    </source>
</evidence>
<reference evidence="1 2" key="1">
    <citation type="submission" date="2015-03" db="EMBL/GenBank/DDBJ databases">
        <title>Genome assembly of Sandaracinus amylolyticus DSM 53668.</title>
        <authorList>
            <person name="Sharma G."/>
            <person name="Subramanian S."/>
        </authorList>
    </citation>
    <scope>NUCLEOTIDE SEQUENCE [LARGE SCALE GENOMIC DNA]</scope>
    <source>
        <strain evidence="1 2">DSM 53668</strain>
    </source>
</reference>
<gene>
    <name evidence="1" type="ORF">DB32_000892</name>
</gene>
<proteinExistence type="predicted"/>
<dbReference type="STRING" id="927083.DB32_000892"/>
<protein>
    <submittedName>
        <fullName evidence="1">Uncharacterized protein</fullName>
    </submittedName>
</protein>
<dbReference type="AlphaFoldDB" id="A0A0F6VZN9"/>
<accession>A0A0F6VZN9</accession>